<reference evidence="1" key="1">
    <citation type="submission" date="2023-07" db="EMBL/GenBank/DDBJ databases">
        <title>Genome content predicts the carbon catabolic preferences of heterotrophic bacteria.</title>
        <authorList>
            <person name="Gralka M."/>
        </authorList>
    </citation>
    <scope>NUCLEOTIDE SEQUENCE</scope>
    <source>
        <strain evidence="2">5G01</strain>
        <strain evidence="1">I2M16</strain>
    </source>
</reference>
<proteinExistence type="predicted"/>
<evidence type="ECO:0000313" key="4">
    <source>
        <dbReference type="Proteomes" id="UP001177341"/>
    </source>
</evidence>
<dbReference type="EMBL" id="JAUYVO010000016">
    <property type="protein sequence ID" value="MDP2524216.1"/>
    <property type="molecule type" value="Genomic_DNA"/>
</dbReference>
<organism evidence="1 3">
    <name type="scientific">Neptunomonas phycophila</name>
    <dbReference type="NCBI Taxonomy" id="1572645"/>
    <lineage>
        <taxon>Bacteria</taxon>
        <taxon>Pseudomonadati</taxon>
        <taxon>Pseudomonadota</taxon>
        <taxon>Gammaproteobacteria</taxon>
        <taxon>Oceanospirillales</taxon>
        <taxon>Oceanospirillaceae</taxon>
        <taxon>Neptunomonas</taxon>
    </lineage>
</organism>
<gene>
    <name evidence="1" type="ORF">Q4490_17285</name>
    <name evidence="2" type="ORF">Q8W30_16735</name>
</gene>
<keyword evidence="4" id="KW-1185">Reference proteome</keyword>
<dbReference type="Proteomes" id="UP001177341">
    <property type="component" value="Unassembled WGS sequence"/>
</dbReference>
<dbReference type="Proteomes" id="UP001169862">
    <property type="component" value="Unassembled WGS sequence"/>
</dbReference>
<sequence length="168" mass="19383">MVNIASVSFFFDQVEDRIRLIGNLDNQGPRVDFWLTRRLVMRLLEMSLELVQKTSQQVNQVPVEHQGAMAQFEHDQAQQAPNIQSADSQNHDEHPASILRRLDISYQDGRYRLSFFSHGTDELQAVSILSYQELHQTLHWLHRGSLKLDWGASASLFDGLENSPQRLQ</sequence>
<comment type="caution">
    <text evidence="1">The sequence shown here is derived from an EMBL/GenBank/DDBJ whole genome shotgun (WGS) entry which is preliminary data.</text>
</comment>
<evidence type="ECO:0000313" key="3">
    <source>
        <dbReference type="Proteomes" id="UP001169862"/>
    </source>
</evidence>
<accession>A0AAW7XQM7</accession>
<dbReference type="EMBL" id="JAUOPG010000015">
    <property type="protein sequence ID" value="MDO6455319.1"/>
    <property type="molecule type" value="Genomic_DNA"/>
</dbReference>
<evidence type="ECO:0008006" key="5">
    <source>
        <dbReference type="Google" id="ProtNLM"/>
    </source>
</evidence>
<name>A0AAW7XQM7_9GAMM</name>
<evidence type="ECO:0000313" key="2">
    <source>
        <dbReference type="EMBL" id="MDP2524216.1"/>
    </source>
</evidence>
<dbReference type="AlphaFoldDB" id="A0AAW7XQM7"/>
<dbReference type="RefSeq" id="WP_075174244.1">
    <property type="nucleotide sequence ID" value="NZ_CAXHZV010000017.1"/>
</dbReference>
<protein>
    <recommendedName>
        <fullName evidence="5">DUF695 domain-containing protein</fullName>
    </recommendedName>
</protein>
<evidence type="ECO:0000313" key="1">
    <source>
        <dbReference type="EMBL" id="MDO6455319.1"/>
    </source>
</evidence>
<dbReference type="GeneID" id="89454719"/>